<dbReference type="PhylomeDB" id="A0A060RZ53"/>
<keyword evidence="4" id="KW-0547">Nucleotide-binding</keyword>
<dbReference type="SUPFAM" id="SSF52540">
    <property type="entry name" value="P-loop containing nucleoside triphosphate hydrolases"/>
    <property type="match status" value="1"/>
</dbReference>
<dbReference type="VEuPathDB" id="PlasmoDB:PRG01_1408100"/>
<keyword evidence="14" id="KW-0539">Nucleus</keyword>
<dbReference type="GO" id="GO:0010569">
    <property type="term" value="P:regulation of double-strand break repair via homologous recombination"/>
    <property type="evidence" value="ECO:0007669"/>
    <property type="project" value="TreeGrafter"/>
</dbReference>
<evidence type="ECO:0000256" key="7">
    <source>
        <dbReference type="ARBA" id="ARBA00022806"/>
    </source>
</evidence>
<keyword evidence="6" id="KW-0378">Hydrolase</keyword>
<dbReference type="Gene3D" id="3.40.50.300">
    <property type="entry name" value="P-loop containing nucleotide triphosphate hydrolases"/>
    <property type="match status" value="2"/>
</dbReference>
<evidence type="ECO:0000256" key="12">
    <source>
        <dbReference type="ARBA" id="ARBA00023204"/>
    </source>
</evidence>
<dbReference type="FunFam" id="3.40.50.300:FF:001352">
    <property type="entry name" value="DNA repair helicase"/>
    <property type="match status" value="1"/>
</dbReference>
<keyword evidence="8" id="KW-0067">ATP-binding</keyword>
<evidence type="ECO:0000259" key="16">
    <source>
        <dbReference type="PROSITE" id="PS51193"/>
    </source>
</evidence>
<dbReference type="GO" id="GO:0003678">
    <property type="term" value="F:DNA helicase activity"/>
    <property type="evidence" value="ECO:0007669"/>
    <property type="project" value="InterPro"/>
</dbReference>
<dbReference type="GO" id="GO:0070182">
    <property type="term" value="F:DNA polymerase binding"/>
    <property type="evidence" value="ECO:0007669"/>
    <property type="project" value="TreeGrafter"/>
</dbReference>
<dbReference type="InterPro" id="IPR006554">
    <property type="entry name" value="Helicase-like_DEXD_c2"/>
</dbReference>
<evidence type="ECO:0000256" key="11">
    <source>
        <dbReference type="ARBA" id="ARBA00023125"/>
    </source>
</evidence>
<gene>
    <name evidence="17" type="ORF">PRCDC_1407700</name>
</gene>
<protein>
    <submittedName>
        <fullName evidence="17">DNA-repair helicase, putative</fullName>
    </submittedName>
</protein>
<proteinExistence type="predicted"/>
<organism evidence="17 18">
    <name type="scientific">Plasmodium reichenowi</name>
    <dbReference type="NCBI Taxonomy" id="5854"/>
    <lineage>
        <taxon>Eukaryota</taxon>
        <taxon>Sar</taxon>
        <taxon>Alveolata</taxon>
        <taxon>Apicomplexa</taxon>
        <taxon>Aconoidasida</taxon>
        <taxon>Haemosporida</taxon>
        <taxon>Plasmodiidae</taxon>
        <taxon>Plasmodium</taxon>
        <taxon>Plasmodium (Laverania)</taxon>
    </lineage>
</organism>
<keyword evidence="2" id="KW-0004">4Fe-4S</keyword>
<dbReference type="GO" id="GO:0005524">
    <property type="term" value="F:ATP binding"/>
    <property type="evidence" value="ECO:0007669"/>
    <property type="project" value="UniProtKB-KW"/>
</dbReference>
<dbReference type="PROSITE" id="PS51193">
    <property type="entry name" value="HELICASE_ATP_BIND_2"/>
    <property type="match status" value="1"/>
</dbReference>
<dbReference type="PANTHER" id="PTHR11472">
    <property type="entry name" value="DNA REPAIR DEAD HELICASE RAD3/XP-D SUBFAMILY MEMBER"/>
    <property type="match status" value="1"/>
</dbReference>
<accession>A0A060RZ53</accession>
<dbReference type="VEuPathDB" id="PlasmoDB:PRCDC_1407700"/>
<dbReference type="GO" id="GO:0016818">
    <property type="term" value="F:hydrolase activity, acting on acid anhydrides, in phosphorus-containing anhydrides"/>
    <property type="evidence" value="ECO:0007669"/>
    <property type="project" value="InterPro"/>
</dbReference>
<evidence type="ECO:0000313" key="18">
    <source>
        <dbReference type="Proteomes" id="UP000027581"/>
    </source>
</evidence>
<feature type="compositionally biased region" description="Basic and acidic residues" evidence="15">
    <location>
        <begin position="961"/>
        <end position="970"/>
    </location>
</feature>
<evidence type="ECO:0000256" key="15">
    <source>
        <dbReference type="SAM" id="MobiDB-lite"/>
    </source>
</evidence>
<reference evidence="17" key="1">
    <citation type="submission" date="2014-01" db="EMBL/GenBank/DDBJ databases">
        <authorList>
            <person name="Aslett M."/>
        </authorList>
    </citation>
    <scope>NUCLEOTIDE SEQUENCE</scope>
    <source>
        <strain evidence="17">CDC</strain>
    </source>
</reference>
<dbReference type="InterPro" id="IPR013020">
    <property type="entry name" value="Rad3/Chl1-like"/>
</dbReference>
<dbReference type="GO" id="GO:0090657">
    <property type="term" value="P:telomeric loop disassembly"/>
    <property type="evidence" value="ECO:0007669"/>
    <property type="project" value="TreeGrafter"/>
</dbReference>
<dbReference type="InterPro" id="IPR010614">
    <property type="entry name" value="RAD3-like_helicase_DEAD"/>
</dbReference>
<keyword evidence="10" id="KW-0411">Iron-sulfur</keyword>
<evidence type="ECO:0000256" key="2">
    <source>
        <dbReference type="ARBA" id="ARBA00022485"/>
    </source>
</evidence>
<keyword evidence="13" id="KW-0413">Isomerase</keyword>
<dbReference type="PANTHER" id="PTHR11472:SF34">
    <property type="entry name" value="REGULATOR OF TELOMERE ELONGATION HELICASE 1"/>
    <property type="match status" value="1"/>
</dbReference>
<evidence type="ECO:0000256" key="1">
    <source>
        <dbReference type="ARBA" id="ARBA00004123"/>
    </source>
</evidence>
<evidence type="ECO:0000256" key="5">
    <source>
        <dbReference type="ARBA" id="ARBA00022763"/>
    </source>
</evidence>
<sequence>MIEQKIHKRYKIVKKDDVNHRYTINDIEVFFPYELYDCQYNYMLSVLSALKKRENAILESPTGTGKTLCLLCASISYVVDILEKKGHFNENINISENNKNISLEFGKSNDSVPKKVVVNEFPKIIYASRTHSQLKQVIKELKNVYFIKNNEKYKLLTTILGSRDQLCVHNINYNYKGTLLNNMCKRTRKNGECIYHNGLKYLYKLKHLFTTPMDVETLSEIGKGNSVGQNIHFCPFYATREIQNECHIILLPYNYLFEESTRKILKLNLENSIIIIDEGHNIENVAEEAVSFKLKDTDLNLFLEALKATLTILEKVNEIDKEIKDKINIDELFILNRSINALITWLHNLHLEKNEKKKIKEKHKIYQGKQIFEIFEKNSINITKDNFDNFNNLLTAMIELLNKYTNDFKLSQMDVKNINRFIASIDHVKKAFGILFSDIVKNCIEYFHLYINEEKMNNTDTFNNYNNYNNNNNNNNNYYSGSSNVDSMNFINSGKNYDGMNRFIKKKIAYDNNMSNNNNNNNNNNSNYYDTFGSNNIYNNNTTNTFNNNNNNNNNSNNTVCKNISLLCFSATASLCGIIKEKINSIIVTSGTLSPIEPFSKQLSGNYFSFKHILENDHVIKSHQLFVGCMTHYNNQILLSTYENRANENYIRSLGNCIFDIIVCIPYGVLIFFSSYSSMTETVNSWKKMKIYDKINTYKTIFVEPNKATDLKDILDQYEILIKKKRKGAILMGVCRGKISEGIDFKDDCCRAVIICGLPYGNVYDSKIIFKKEFLDNFKYKKTDEGPNSSNITSNISKGNKWYNEEAMRSINQSIGRVIRHKNDYGAIFFLDSRFSNNQRIKEISKWVRTHFRIYRDVEQIQSDIDKFFELFKGLNDRLQLQKDQNVNQKSNNAKIMNNNNDNIYDMNNSNTISEGGVAIKENNESIDNTNSNNNNNNNNNSSTKLIGKNFQDCFIKSDKNKKTNKHDMPQNKFSFNPTKKMKNQPKILSMIQNITKGKNPEKKSIYIDNNNNKNENDIENQNNHTINNNNNNNINTLNNKEESNVNNKYSSLKLDNAKILIASFREILSKDIYDKFFELIKETKKKSNEKKYEILINNILELITQNFIRANNEKKKNINMPVEKQKHILFNDIMNAQELIDIWKLLIKLINNFFPVQEKEKCFFILQKRFKESTTDFDELEKYVYNYRLEKIEII</sequence>
<evidence type="ECO:0000256" key="6">
    <source>
        <dbReference type="ARBA" id="ARBA00022801"/>
    </source>
</evidence>
<dbReference type="GO" id="GO:0051539">
    <property type="term" value="F:4 iron, 4 sulfur cluster binding"/>
    <property type="evidence" value="ECO:0007669"/>
    <property type="project" value="UniProtKB-KW"/>
</dbReference>
<evidence type="ECO:0000256" key="14">
    <source>
        <dbReference type="ARBA" id="ARBA00023242"/>
    </source>
</evidence>
<dbReference type="InterPro" id="IPR027417">
    <property type="entry name" value="P-loop_NTPase"/>
</dbReference>
<dbReference type="AlphaFoldDB" id="A0A060RZ53"/>
<keyword evidence="11" id="KW-0238">DNA-binding</keyword>
<keyword evidence="12" id="KW-0234">DNA repair</keyword>
<evidence type="ECO:0000256" key="4">
    <source>
        <dbReference type="ARBA" id="ARBA00022741"/>
    </source>
</evidence>
<evidence type="ECO:0000256" key="8">
    <source>
        <dbReference type="ARBA" id="ARBA00022840"/>
    </source>
</evidence>
<evidence type="ECO:0000313" key="17">
    <source>
        <dbReference type="EMBL" id="CDO66568.1"/>
    </source>
</evidence>
<feature type="region of interest" description="Disordered" evidence="15">
    <location>
        <begin position="961"/>
        <end position="980"/>
    </location>
</feature>
<reference evidence="17" key="2">
    <citation type="submission" date="2014-05" db="EMBL/GenBank/DDBJ databases">
        <title>The genome sequences of chimpanzee malaria parasites reveal the path to human adaptation.</title>
        <authorList>
            <person name="Otto T.D."/>
            <person name="Rayner J.C."/>
            <person name="Boehme U."/>
            <person name="Pain A."/>
            <person name="Spottiswoode N."/>
            <person name="Sanders M."/>
            <person name="Quail M."/>
            <person name="Ollomo B."/>
            <person name="Renaud F."/>
            <person name="Thomas A.W."/>
            <person name="Prugnolle F."/>
            <person name="Conway D.J."/>
            <person name="Newbold C."/>
            <person name="Berriman M."/>
        </authorList>
    </citation>
    <scope>NUCLEOTIDE SEQUENCE [LARGE SCALE GENOMIC DNA]</scope>
    <source>
        <strain evidence="17">CDC</strain>
    </source>
</reference>
<feature type="region of interest" description="Disordered" evidence="15">
    <location>
        <begin position="1013"/>
        <end position="1033"/>
    </location>
</feature>
<evidence type="ECO:0000256" key="3">
    <source>
        <dbReference type="ARBA" id="ARBA00022723"/>
    </source>
</evidence>
<dbReference type="NCBIfam" id="TIGR00604">
    <property type="entry name" value="rad3"/>
    <property type="match status" value="1"/>
</dbReference>
<keyword evidence="18" id="KW-1185">Reference proteome</keyword>
<dbReference type="GO" id="GO:0005634">
    <property type="term" value="C:nucleus"/>
    <property type="evidence" value="ECO:0007669"/>
    <property type="project" value="UniProtKB-SubCell"/>
</dbReference>
<dbReference type="GO" id="GO:0003677">
    <property type="term" value="F:DNA binding"/>
    <property type="evidence" value="ECO:0007669"/>
    <property type="project" value="UniProtKB-KW"/>
</dbReference>
<evidence type="ECO:0000256" key="9">
    <source>
        <dbReference type="ARBA" id="ARBA00023004"/>
    </source>
</evidence>
<keyword evidence="9" id="KW-0408">Iron</keyword>
<dbReference type="InterPro" id="IPR014013">
    <property type="entry name" value="Helic_SF1/SF2_ATP-bd_DinG/Rad3"/>
</dbReference>
<dbReference type="InterPro" id="IPR006555">
    <property type="entry name" value="ATP-dep_Helicase_C"/>
</dbReference>
<feature type="domain" description="Helicase ATP-binding" evidence="16">
    <location>
        <begin position="25"/>
        <end position="330"/>
    </location>
</feature>
<feature type="region of interest" description="Disordered" evidence="15">
    <location>
        <begin position="925"/>
        <end position="945"/>
    </location>
</feature>
<feature type="compositionally biased region" description="Low complexity" evidence="15">
    <location>
        <begin position="926"/>
        <end position="943"/>
    </location>
</feature>
<dbReference type="Pfam" id="PF13307">
    <property type="entry name" value="Helicase_C_2"/>
    <property type="match status" value="1"/>
</dbReference>
<keyword evidence="7 17" id="KW-0347">Helicase</keyword>
<comment type="subcellular location">
    <subcellularLocation>
        <location evidence="1">Nucleus</location>
    </subcellularLocation>
</comment>
<evidence type="ECO:0000256" key="13">
    <source>
        <dbReference type="ARBA" id="ARBA00023235"/>
    </source>
</evidence>
<dbReference type="GO" id="GO:0046872">
    <property type="term" value="F:metal ion binding"/>
    <property type="evidence" value="ECO:0007669"/>
    <property type="project" value="UniProtKB-KW"/>
</dbReference>
<dbReference type="GO" id="GO:1904430">
    <property type="term" value="P:negative regulation of t-circle formation"/>
    <property type="evidence" value="ECO:0007669"/>
    <property type="project" value="TreeGrafter"/>
</dbReference>
<keyword evidence="5" id="KW-0227">DNA damage</keyword>
<dbReference type="SMART" id="SM00491">
    <property type="entry name" value="HELICc2"/>
    <property type="match status" value="1"/>
</dbReference>
<dbReference type="EMBL" id="HG810775">
    <property type="protein sequence ID" value="CDO66568.1"/>
    <property type="molecule type" value="Genomic_DNA"/>
</dbReference>
<dbReference type="GO" id="GO:0006281">
    <property type="term" value="P:DNA repair"/>
    <property type="evidence" value="ECO:0007669"/>
    <property type="project" value="UniProtKB-KW"/>
</dbReference>
<dbReference type="Pfam" id="PF06733">
    <property type="entry name" value="DEAD_2"/>
    <property type="match status" value="1"/>
</dbReference>
<name>A0A060RZ53_PLARE</name>
<evidence type="ECO:0000256" key="10">
    <source>
        <dbReference type="ARBA" id="ARBA00023014"/>
    </source>
</evidence>
<dbReference type="Proteomes" id="UP000027581">
    <property type="component" value="Unassembled WGS sequence"/>
</dbReference>
<keyword evidence="3" id="KW-0479">Metal-binding</keyword>
<dbReference type="CDD" id="cd18788">
    <property type="entry name" value="SF2_C_XPD"/>
    <property type="match status" value="1"/>
</dbReference>
<dbReference type="GO" id="GO:0045910">
    <property type="term" value="P:negative regulation of DNA recombination"/>
    <property type="evidence" value="ECO:0007669"/>
    <property type="project" value="TreeGrafter"/>
</dbReference>
<dbReference type="InterPro" id="IPR045028">
    <property type="entry name" value="DinG/Rad3-like"/>
</dbReference>
<dbReference type="SMART" id="SM00488">
    <property type="entry name" value="DEXDc2"/>
    <property type="match status" value="1"/>
</dbReference>